<feature type="compositionally biased region" description="Basic and acidic residues" evidence="1">
    <location>
        <begin position="97"/>
        <end position="106"/>
    </location>
</feature>
<reference evidence="3" key="1">
    <citation type="journal article" date="2023" name="bioRxiv">
        <title>Scaffold-level genome assemblies of two parasitoid biocontrol wasps reveal the parthenogenesis mechanism and an associated novel virus.</title>
        <authorList>
            <person name="Inwood S."/>
            <person name="Skelly J."/>
            <person name="Guhlin J."/>
            <person name="Harrop T."/>
            <person name="Goldson S."/>
            <person name="Dearden P."/>
        </authorList>
    </citation>
    <scope>NUCLEOTIDE SEQUENCE</scope>
    <source>
        <strain evidence="3">Irish</strain>
        <tissue evidence="3">Whole body</tissue>
    </source>
</reference>
<keyword evidence="4" id="KW-1185">Reference proteome</keyword>
<keyword evidence="2" id="KW-0472">Membrane</keyword>
<feature type="region of interest" description="Disordered" evidence="1">
    <location>
        <begin position="57"/>
        <end position="77"/>
    </location>
</feature>
<dbReference type="AlphaFoldDB" id="A0AA39CAM3"/>
<dbReference type="Proteomes" id="UP001168990">
    <property type="component" value="Unassembled WGS sequence"/>
</dbReference>
<keyword evidence="2" id="KW-1133">Transmembrane helix</keyword>
<organism evidence="3 4">
    <name type="scientific">Microctonus aethiopoides</name>
    <dbReference type="NCBI Taxonomy" id="144406"/>
    <lineage>
        <taxon>Eukaryota</taxon>
        <taxon>Metazoa</taxon>
        <taxon>Ecdysozoa</taxon>
        <taxon>Arthropoda</taxon>
        <taxon>Hexapoda</taxon>
        <taxon>Insecta</taxon>
        <taxon>Pterygota</taxon>
        <taxon>Neoptera</taxon>
        <taxon>Endopterygota</taxon>
        <taxon>Hymenoptera</taxon>
        <taxon>Apocrita</taxon>
        <taxon>Ichneumonoidea</taxon>
        <taxon>Braconidae</taxon>
        <taxon>Euphorinae</taxon>
        <taxon>Microctonus</taxon>
    </lineage>
</organism>
<feature type="region of interest" description="Disordered" evidence="1">
    <location>
        <begin position="97"/>
        <end position="132"/>
    </location>
</feature>
<keyword evidence="2" id="KW-0812">Transmembrane</keyword>
<evidence type="ECO:0000256" key="1">
    <source>
        <dbReference type="SAM" id="MobiDB-lite"/>
    </source>
</evidence>
<accession>A0AA39CAM3</accession>
<proteinExistence type="predicted"/>
<dbReference type="EMBL" id="JAQQBS010001423">
    <property type="protein sequence ID" value="KAK0160707.1"/>
    <property type="molecule type" value="Genomic_DNA"/>
</dbReference>
<evidence type="ECO:0000313" key="3">
    <source>
        <dbReference type="EMBL" id="KAK0160707.1"/>
    </source>
</evidence>
<feature type="transmembrane region" description="Helical" evidence="2">
    <location>
        <begin position="6"/>
        <end position="26"/>
    </location>
</feature>
<evidence type="ECO:0000256" key="2">
    <source>
        <dbReference type="SAM" id="Phobius"/>
    </source>
</evidence>
<protein>
    <submittedName>
        <fullName evidence="3">Uncharacterized protein</fullName>
    </submittedName>
</protein>
<feature type="compositionally biased region" description="Basic and acidic residues" evidence="1">
    <location>
        <begin position="62"/>
        <end position="73"/>
    </location>
</feature>
<gene>
    <name evidence="3" type="ORF">PV328_008090</name>
</gene>
<reference evidence="3" key="2">
    <citation type="submission" date="2023-03" db="EMBL/GenBank/DDBJ databases">
        <authorList>
            <person name="Inwood S.N."/>
            <person name="Skelly J.G."/>
            <person name="Guhlin J."/>
            <person name="Harrop T.W.R."/>
            <person name="Goldson S.G."/>
            <person name="Dearden P.K."/>
        </authorList>
    </citation>
    <scope>NUCLEOTIDE SEQUENCE</scope>
    <source>
        <strain evidence="3">Irish</strain>
        <tissue evidence="3">Whole body</tissue>
    </source>
</reference>
<comment type="caution">
    <text evidence="3">The sequence shown here is derived from an EMBL/GenBank/DDBJ whole genome shotgun (WGS) entry which is preliminary data.</text>
</comment>
<sequence length="132" mass="15044">MLKGGAWCASLITFMVIIAIGAWIAFRFGRISHLRTRSDEMKKLNIPILDNDYDDNLQAIDPTHDPRSYDIKKQKPTTAKPINQNLFESLQIASDDLEKQPKHSSVEKNPPQFDFPKHSVLIVDPTKATRSR</sequence>
<evidence type="ECO:0000313" key="4">
    <source>
        <dbReference type="Proteomes" id="UP001168990"/>
    </source>
</evidence>
<name>A0AA39CAM3_9HYME</name>